<evidence type="ECO:0000256" key="1">
    <source>
        <dbReference type="SAM" id="MobiDB-lite"/>
    </source>
</evidence>
<dbReference type="PANTHER" id="PTHR43617:SF20">
    <property type="entry name" value="N-ALPHA-ACETYLTRANSFERASE RIMI"/>
    <property type="match status" value="1"/>
</dbReference>
<organism evidence="3 4">
    <name type="scientific">Orlajensenia leifsoniae</name>
    <dbReference type="NCBI Taxonomy" id="2561933"/>
    <lineage>
        <taxon>Bacteria</taxon>
        <taxon>Bacillati</taxon>
        <taxon>Actinomycetota</taxon>
        <taxon>Actinomycetes</taxon>
        <taxon>Micrococcales</taxon>
        <taxon>Microbacteriaceae</taxon>
        <taxon>Orlajensenia</taxon>
    </lineage>
</organism>
<feature type="domain" description="N-acetyltransferase" evidence="2">
    <location>
        <begin position="27"/>
        <end position="185"/>
    </location>
</feature>
<gene>
    <name evidence="3" type="ORF">E4M00_02480</name>
</gene>
<protein>
    <submittedName>
        <fullName evidence="3">GNAT family N-acetyltransferase</fullName>
    </submittedName>
</protein>
<dbReference type="Gene3D" id="3.40.630.30">
    <property type="match status" value="1"/>
</dbReference>
<dbReference type="EMBL" id="SPQZ01000001">
    <property type="protein sequence ID" value="TFW00077.1"/>
    <property type="molecule type" value="Genomic_DNA"/>
</dbReference>
<evidence type="ECO:0000259" key="2">
    <source>
        <dbReference type="PROSITE" id="PS51186"/>
    </source>
</evidence>
<evidence type="ECO:0000313" key="3">
    <source>
        <dbReference type="EMBL" id="TFW00077.1"/>
    </source>
</evidence>
<dbReference type="Pfam" id="PF00583">
    <property type="entry name" value="Acetyltransf_1"/>
    <property type="match status" value="1"/>
</dbReference>
<sequence>MQEDLPPLNRRVQAPSMVDAPTHPSVHEWRPARAEDVEAILAFERVVAASDHPNWVTSRDEVMELFSVPHIDPSADSMLALDDDGSVLAFGTVVVPPGQETLVRCFVLGNVLPTARERGIGSALVGWQQERAEQHLASSDKRLPGWIISFAEERASGAADLLEQHGLALTRHFLSVERVVADPIREVEVDDAIEIVQYTSEMAEATRLARNDAFQDHWSSQSTSVESWAHFVDGEAFDAELSFLALTRSEAGREVVGFLLTLVNRDDWEGQGFTGCYVDLVGVVRGWRGRRIAQALLARHLHAARAAGLQRSTLDVDSENPSGALGLYTGMGFTVAYRHMSFVRVV</sequence>
<dbReference type="AlphaFoldDB" id="A0A4Y9R9U9"/>
<proteinExistence type="predicted"/>
<name>A0A4Y9R9U9_9MICO</name>
<dbReference type="SUPFAM" id="SSF55729">
    <property type="entry name" value="Acyl-CoA N-acyltransferases (Nat)"/>
    <property type="match status" value="2"/>
</dbReference>
<dbReference type="PROSITE" id="PS51186">
    <property type="entry name" value="GNAT"/>
    <property type="match status" value="2"/>
</dbReference>
<keyword evidence="4" id="KW-1185">Reference proteome</keyword>
<dbReference type="InterPro" id="IPR016181">
    <property type="entry name" value="Acyl_CoA_acyltransferase"/>
</dbReference>
<feature type="region of interest" description="Disordered" evidence="1">
    <location>
        <begin position="1"/>
        <end position="25"/>
    </location>
</feature>
<dbReference type="CDD" id="cd04301">
    <property type="entry name" value="NAT_SF"/>
    <property type="match status" value="1"/>
</dbReference>
<feature type="domain" description="N-acetyltransferase" evidence="2">
    <location>
        <begin position="193"/>
        <end position="346"/>
    </location>
</feature>
<dbReference type="Proteomes" id="UP000298127">
    <property type="component" value="Unassembled WGS sequence"/>
</dbReference>
<keyword evidence="3" id="KW-0808">Transferase</keyword>
<comment type="caution">
    <text evidence="3">The sequence shown here is derived from an EMBL/GenBank/DDBJ whole genome shotgun (WGS) entry which is preliminary data.</text>
</comment>
<dbReference type="InterPro" id="IPR000182">
    <property type="entry name" value="GNAT_dom"/>
</dbReference>
<dbReference type="InterPro" id="IPR050276">
    <property type="entry name" value="MshD_Acetyltransferase"/>
</dbReference>
<accession>A0A4Y9R9U9</accession>
<evidence type="ECO:0000313" key="4">
    <source>
        <dbReference type="Proteomes" id="UP000298127"/>
    </source>
</evidence>
<dbReference type="PANTHER" id="PTHR43617">
    <property type="entry name" value="L-AMINO ACID N-ACETYLTRANSFERASE"/>
    <property type="match status" value="1"/>
</dbReference>
<reference evidence="3 4" key="1">
    <citation type="journal article" date="2018" name="J. Microbiol.">
        <title>Leifsonia flava sp. nov., a novel actinobacterium isolated from the rhizosphere of Aquilegia viridiflora.</title>
        <authorList>
            <person name="Cai Y."/>
            <person name="Tao W.Z."/>
            <person name="Ma Y.J."/>
            <person name="Cheng J."/>
            <person name="Zhang M.Y."/>
            <person name="Zhang Y.X."/>
        </authorList>
    </citation>
    <scope>NUCLEOTIDE SEQUENCE [LARGE SCALE GENOMIC DNA]</scope>
    <source>
        <strain evidence="3 4">SYP-B2174</strain>
    </source>
</reference>
<dbReference type="GO" id="GO:0008999">
    <property type="term" value="F:protein-N-terminal-alanine acetyltransferase activity"/>
    <property type="evidence" value="ECO:0007669"/>
    <property type="project" value="TreeGrafter"/>
</dbReference>